<dbReference type="CDD" id="cd03811">
    <property type="entry name" value="GT4_GT28_WabH-like"/>
    <property type="match status" value="1"/>
</dbReference>
<keyword evidence="4" id="KW-1185">Reference proteome</keyword>
<dbReference type="InterPro" id="IPR001296">
    <property type="entry name" value="Glyco_trans_1"/>
</dbReference>
<dbReference type="Proteomes" id="UP000248054">
    <property type="component" value="Unassembled WGS sequence"/>
</dbReference>
<dbReference type="AlphaFoldDB" id="A0A2V4YE01"/>
<gene>
    <name evidence="3" type="ORF">DFQ11_102281</name>
</gene>
<dbReference type="Gene3D" id="3.40.50.2000">
    <property type="entry name" value="Glycogen Phosphorylase B"/>
    <property type="match status" value="2"/>
</dbReference>
<dbReference type="GO" id="GO:0016757">
    <property type="term" value="F:glycosyltransferase activity"/>
    <property type="evidence" value="ECO:0007669"/>
    <property type="project" value="InterPro"/>
</dbReference>
<dbReference type="PANTHER" id="PTHR12526">
    <property type="entry name" value="GLYCOSYLTRANSFERASE"/>
    <property type="match status" value="1"/>
</dbReference>
<dbReference type="SUPFAM" id="SSF53756">
    <property type="entry name" value="UDP-Glycosyltransferase/glycogen phosphorylase"/>
    <property type="match status" value="1"/>
</dbReference>
<keyword evidence="3" id="KW-0808">Transferase</keyword>
<accession>A0A2V4YE01</accession>
<reference evidence="3 4" key="1">
    <citation type="submission" date="2018-06" db="EMBL/GenBank/DDBJ databases">
        <title>Genomic Encyclopedia of Type Strains, Phase III (KMG-III): the genomes of soil and plant-associated and newly described type strains.</title>
        <authorList>
            <person name="Whitman W."/>
        </authorList>
    </citation>
    <scope>NUCLEOTIDE SEQUENCE [LARGE SCALE GENOMIC DNA]</scope>
    <source>
        <strain evidence="3 4">CECT 7945</strain>
    </source>
</reference>
<dbReference type="InterPro" id="IPR028098">
    <property type="entry name" value="Glyco_trans_4-like_N"/>
</dbReference>
<dbReference type="Pfam" id="PF13439">
    <property type="entry name" value="Glyco_transf_4"/>
    <property type="match status" value="1"/>
</dbReference>
<dbReference type="RefSeq" id="WP_110475089.1">
    <property type="nucleotide sequence ID" value="NZ_BMWQ01000002.1"/>
</dbReference>
<dbReference type="EMBL" id="QJTD01000002">
    <property type="protein sequence ID" value="PYE81707.1"/>
    <property type="molecule type" value="Genomic_DNA"/>
</dbReference>
<evidence type="ECO:0000259" key="1">
    <source>
        <dbReference type="Pfam" id="PF00534"/>
    </source>
</evidence>
<feature type="domain" description="Glycosyl transferase family 1" evidence="1">
    <location>
        <begin position="176"/>
        <end position="311"/>
    </location>
</feature>
<comment type="caution">
    <text evidence="3">The sequence shown here is derived from an EMBL/GenBank/DDBJ whole genome shotgun (WGS) entry which is preliminary data.</text>
</comment>
<dbReference type="PANTHER" id="PTHR12526:SF630">
    <property type="entry name" value="GLYCOSYLTRANSFERASE"/>
    <property type="match status" value="1"/>
</dbReference>
<dbReference type="OrthoDB" id="791981at2"/>
<evidence type="ECO:0000313" key="3">
    <source>
        <dbReference type="EMBL" id="PYE81707.1"/>
    </source>
</evidence>
<evidence type="ECO:0000313" key="4">
    <source>
        <dbReference type="Proteomes" id="UP000248054"/>
    </source>
</evidence>
<proteinExistence type="predicted"/>
<name>A0A2V4YE01_9FLAO</name>
<protein>
    <submittedName>
        <fullName evidence="3">Glycosyltransferase involved in cell wall biosynthesis</fullName>
    </submittedName>
</protein>
<evidence type="ECO:0000259" key="2">
    <source>
        <dbReference type="Pfam" id="PF13439"/>
    </source>
</evidence>
<organism evidence="3 4">
    <name type="scientific">Winogradskyella epiphytica</name>
    <dbReference type="NCBI Taxonomy" id="262005"/>
    <lineage>
        <taxon>Bacteria</taxon>
        <taxon>Pseudomonadati</taxon>
        <taxon>Bacteroidota</taxon>
        <taxon>Flavobacteriia</taxon>
        <taxon>Flavobacteriales</taxon>
        <taxon>Flavobacteriaceae</taxon>
        <taxon>Winogradskyella</taxon>
    </lineage>
</organism>
<dbReference type="Pfam" id="PF00534">
    <property type="entry name" value="Glycos_transf_1"/>
    <property type="match status" value="1"/>
</dbReference>
<feature type="domain" description="Glycosyltransferase subfamily 4-like N-terminal" evidence="2">
    <location>
        <begin position="17"/>
        <end position="172"/>
    </location>
</feature>
<sequence>MEDKIKVFFILPTLSAGGAERVISFVAQNIDDAKFDVRLIIIGFEKDNKYRINGINVTYLNKSRTLNGVFDICKIILLNKPQVVISSISNLNVMMGLISVLFPRTIFIGRHTFILKEAKNSNKSTFQSIFDYWDFGNKNLDYFICQSEDMKQGLINVYGIHKDKITVINNPITETTFFKANQSQHKIKKYITVGRLSRLKGHIRILEILNKVNFPFHYTIIGDGDFFNDIVAKVHELGLEEKVEFINYTENVSQYLIEHDMFLQGSYSEGFPNALLESCSVGTPAIAFDVPGGTKEIIEHEVNGFLVNTPDEFLECLHDQRIWNPETVRDSVYKKFNKDNIIRDYEQFLSKVLN</sequence>